<feature type="compositionally biased region" description="Low complexity" evidence="5">
    <location>
        <begin position="1"/>
        <end position="18"/>
    </location>
</feature>
<dbReference type="Proteomes" id="UP001596060">
    <property type="component" value="Unassembled WGS sequence"/>
</dbReference>
<keyword evidence="3" id="KW-0238">DNA-binding</keyword>
<dbReference type="SUPFAM" id="SSF46785">
    <property type="entry name" value="Winged helix' DNA-binding domain"/>
    <property type="match status" value="1"/>
</dbReference>
<name>A0ABW0P6Q3_9HYPH</name>
<gene>
    <name evidence="7" type="ORF">ACFPN9_19790</name>
</gene>
<accession>A0ABW0P6Q3</accession>
<evidence type="ECO:0000256" key="2">
    <source>
        <dbReference type="ARBA" id="ARBA00023015"/>
    </source>
</evidence>
<dbReference type="InterPro" id="IPR058163">
    <property type="entry name" value="LysR-type_TF_proteobact-type"/>
</dbReference>
<evidence type="ECO:0000313" key="8">
    <source>
        <dbReference type="Proteomes" id="UP001596060"/>
    </source>
</evidence>
<evidence type="ECO:0000256" key="3">
    <source>
        <dbReference type="ARBA" id="ARBA00023125"/>
    </source>
</evidence>
<protein>
    <submittedName>
        <fullName evidence="7">LysR family transcriptional regulator</fullName>
    </submittedName>
</protein>
<dbReference type="InterPro" id="IPR005119">
    <property type="entry name" value="LysR_subst-bd"/>
</dbReference>
<dbReference type="Gene3D" id="3.40.190.290">
    <property type="match status" value="1"/>
</dbReference>
<keyword evidence="2" id="KW-0805">Transcription regulation</keyword>
<dbReference type="PANTHER" id="PTHR30537:SF3">
    <property type="entry name" value="TRANSCRIPTIONAL REGULATORY PROTEIN"/>
    <property type="match status" value="1"/>
</dbReference>
<dbReference type="PANTHER" id="PTHR30537">
    <property type="entry name" value="HTH-TYPE TRANSCRIPTIONAL REGULATOR"/>
    <property type="match status" value="1"/>
</dbReference>
<organism evidence="7 8">
    <name type="scientific">Bosea massiliensis</name>
    <dbReference type="NCBI Taxonomy" id="151419"/>
    <lineage>
        <taxon>Bacteria</taxon>
        <taxon>Pseudomonadati</taxon>
        <taxon>Pseudomonadota</taxon>
        <taxon>Alphaproteobacteria</taxon>
        <taxon>Hyphomicrobiales</taxon>
        <taxon>Boseaceae</taxon>
        <taxon>Bosea</taxon>
    </lineage>
</organism>
<feature type="domain" description="HTH lysR-type" evidence="6">
    <location>
        <begin position="25"/>
        <end position="82"/>
    </location>
</feature>
<proteinExistence type="inferred from homology"/>
<keyword evidence="8" id="KW-1185">Reference proteome</keyword>
<dbReference type="InterPro" id="IPR036390">
    <property type="entry name" value="WH_DNA-bd_sf"/>
</dbReference>
<dbReference type="Pfam" id="PF03466">
    <property type="entry name" value="LysR_substrate"/>
    <property type="match status" value="1"/>
</dbReference>
<sequence>MPAFAKPPSAKSPSAAGPRTGPQTLAWDDFRLIKAIAERRALPAAAAALGLNHSTVFRRLGQIEQALGVRLFERHRSGYVATPAGDEMAQLAERVDSDISAFALKLAGQEIKPAGDLRVTTNDTLLVDLLTPVFAGFLGQCPDIRLDVLLSNQALNLSKRDADVAIRATDNPPETLVGRKAARIAWALYGRAVDFTGAEPVPIESLWQRAWVSLGDSFSGLKAVRYLAQHVAPERIVYKVNTVLGQAEAVEAGIGIGFLPCFIADRKPALTRLAPPDDGLGADLWLLTHPDLRHSPRVRLFLDYMAGELGRMKPLIEGEFPLSPRHADGEHGSQAPAA</sequence>
<dbReference type="RefSeq" id="WP_082735192.1">
    <property type="nucleotide sequence ID" value="NZ_JBHSLU010000063.1"/>
</dbReference>
<evidence type="ECO:0000313" key="7">
    <source>
        <dbReference type="EMBL" id="MFC5507488.1"/>
    </source>
</evidence>
<feature type="region of interest" description="Disordered" evidence="5">
    <location>
        <begin position="1"/>
        <end position="23"/>
    </location>
</feature>
<dbReference type="InterPro" id="IPR000847">
    <property type="entry name" value="LysR_HTH_N"/>
</dbReference>
<keyword evidence="4" id="KW-0804">Transcription</keyword>
<comment type="caution">
    <text evidence="7">The sequence shown here is derived from an EMBL/GenBank/DDBJ whole genome shotgun (WGS) entry which is preliminary data.</text>
</comment>
<dbReference type="SUPFAM" id="SSF53850">
    <property type="entry name" value="Periplasmic binding protein-like II"/>
    <property type="match status" value="1"/>
</dbReference>
<comment type="similarity">
    <text evidence="1">Belongs to the LysR transcriptional regulatory family.</text>
</comment>
<dbReference type="Gene3D" id="1.10.10.10">
    <property type="entry name" value="Winged helix-like DNA-binding domain superfamily/Winged helix DNA-binding domain"/>
    <property type="match status" value="1"/>
</dbReference>
<evidence type="ECO:0000259" key="6">
    <source>
        <dbReference type="PROSITE" id="PS50931"/>
    </source>
</evidence>
<dbReference type="Pfam" id="PF00126">
    <property type="entry name" value="HTH_1"/>
    <property type="match status" value="1"/>
</dbReference>
<reference evidence="8" key="1">
    <citation type="journal article" date="2019" name="Int. J. Syst. Evol. Microbiol.">
        <title>The Global Catalogue of Microorganisms (GCM) 10K type strain sequencing project: providing services to taxonomists for standard genome sequencing and annotation.</title>
        <authorList>
            <consortium name="The Broad Institute Genomics Platform"/>
            <consortium name="The Broad Institute Genome Sequencing Center for Infectious Disease"/>
            <person name="Wu L."/>
            <person name="Ma J."/>
        </authorList>
    </citation>
    <scope>NUCLEOTIDE SEQUENCE [LARGE SCALE GENOMIC DNA]</scope>
    <source>
        <strain evidence="8">CCUG 43117</strain>
    </source>
</reference>
<evidence type="ECO:0000256" key="4">
    <source>
        <dbReference type="ARBA" id="ARBA00023163"/>
    </source>
</evidence>
<evidence type="ECO:0000256" key="1">
    <source>
        <dbReference type="ARBA" id="ARBA00009437"/>
    </source>
</evidence>
<evidence type="ECO:0000256" key="5">
    <source>
        <dbReference type="SAM" id="MobiDB-lite"/>
    </source>
</evidence>
<dbReference type="InterPro" id="IPR036388">
    <property type="entry name" value="WH-like_DNA-bd_sf"/>
</dbReference>
<dbReference type="PROSITE" id="PS50931">
    <property type="entry name" value="HTH_LYSR"/>
    <property type="match status" value="1"/>
</dbReference>
<dbReference type="EMBL" id="JBHSLU010000063">
    <property type="protein sequence ID" value="MFC5507488.1"/>
    <property type="molecule type" value="Genomic_DNA"/>
</dbReference>